<keyword evidence="4" id="KW-1185">Reference proteome</keyword>
<organism evidence="3 5">
    <name type="scientific">Enterococcus silesiacus</name>
    <dbReference type="NCBI Taxonomy" id="332949"/>
    <lineage>
        <taxon>Bacteria</taxon>
        <taxon>Bacillati</taxon>
        <taxon>Bacillota</taxon>
        <taxon>Bacilli</taxon>
        <taxon>Lactobacillales</taxon>
        <taxon>Enterococcaceae</taxon>
        <taxon>Enterococcus</taxon>
    </lineage>
</organism>
<proteinExistence type="predicted"/>
<reference evidence="2 4" key="2">
    <citation type="submission" date="2015-12" db="EMBL/GenBank/DDBJ databases">
        <authorList>
            <person name="Lauer A."/>
            <person name="Humrighouse B."/>
            <person name="Loparev V."/>
            <person name="Shewmaker P.L."/>
            <person name="Whitney A.M."/>
            <person name="McLaughlin R.W."/>
        </authorList>
    </citation>
    <scope>NUCLEOTIDE SEQUENCE [LARGE SCALE GENOMIC DNA]</scope>
    <source>
        <strain evidence="2 4">LMG 23085</strain>
    </source>
</reference>
<dbReference type="InterPro" id="IPR047589">
    <property type="entry name" value="DUF11_rpt"/>
</dbReference>
<evidence type="ECO:0000313" key="2">
    <source>
        <dbReference type="EMBL" id="ALS02840.1"/>
    </source>
</evidence>
<dbReference type="Pfam" id="PF13731">
    <property type="entry name" value="WxL"/>
    <property type="match status" value="1"/>
</dbReference>
<evidence type="ECO:0000313" key="3">
    <source>
        <dbReference type="EMBL" id="OJG85815.1"/>
    </source>
</evidence>
<reference evidence="3 5" key="1">
    <citation type="submission" date="2014-12" db="EMBL/GenBank/DDBJ databases">
        <title>Draft genome sequences of 29 type strains of Enterococci.</title>
        <authorList>
            <person name="Zhong Z."/>
            <person name="Sun Z."/>
            <person name="Liu W."/>
            <person name="Zhang W."/>
            <person name="Zhang H."/>
        </authorList>
    </citation>
    <scope>NUCLEOTIDE SEQUENCE [LARGE SCALE GENOMIC DNA]</scope>
    <source>
        <strain evidence="3 5">DSM 22801</strain>
    </source>
</reference>
<dbReference type="Proteomes" id="UP000065511">
    <property type="component" value="Chromosome"/>
</dbReference>
<dbReference type="Proteomes" id="UP000183039">
    <property type="component" value="Unassembled WGS sequence"/>
</dbReference>
<dbReference type="KEGG" id="ess:ATZ33_16090"/>
<dbReference type="EMBL" id="JXLC01000035">
    <property type="protein sequence ID" value="OJG85815.1"/>
    <property type="molecule type" value="Genomic_DNA"/>
</dbReference>
<name>A0A0S3KEY1_9ENTE</name>
<dbReference type="AlphaFoldDB" id="A0A0S3KEY1"/>
<dbReference type="RefSeq" id="WP_071879215.1">
    <property type="nucleotide sequence ID" value="NZ_JXLC01000035.1"/>
</dbReference>
<dbReference type="Gene3D" id="2.60.40.740">
    <property type="match status" value="1"/>
</dbReference>
<evidence type="ECO:0000313" key="4">
    <source>
        <dbReference type="Proteomes" id="UP000065511"/>
    </source>
</evidence>
<dbReference type="NCBIfam" id="TIGR01451">
    <property type="entry name" value="B_ant_repeat"/>
    <property type="match status" value="1"/>
</dbReference>
<evidence type="ECO:0000313" key="5">
    <source>
        <dbReference type="Proteomes" id="UP000183039"/>
    </source>
</evidence>
<sequence length="963" mass="107536">MFFSSKISAQEKSLHLSTAESIVQIESITDFTIGLNGVEENALTLQYPKSFQLEEEKFKQENSDKVQNIEVDSRQHQLSFMLKNKNTTEIVFSGEFLEQGEQKLTVYAGVEKEQLLISVQGATAESTSDQVKSSNVLKTTSTEEMTTRSLSDNTLEAVQPRADILPSFDWNLLNTDGTDLSTYEQVSVNTPVKLTGSAFDQQQRDYYMFFGHVGKMNTYKYDTGFNTQGNMYAPLGEKSMLPLLSPMMIGVKKQVAAETSTGLFGYDYSYTDSNVGGSGANFDIGEIDSQTGTISKAGITDPVNLSVSKTWIISQYVKENEILSYGFVAKQVIGNKKETFYQPVRVHGYVVSKGTGRIRYDISFYNEDQEEKEYALTYGAHMDVGGAHTNSRLFSYGESGLYFDEPTKTPVDKLPARIYFYMNNGYGNQVGPADYKSGNLYETTTSSGKQALYKIGYWSDIKIQRWLNPMNGYTTPYEPWDPFQPMGYEFPLKHPVFALRWNKINVKPNDVGTGSLDLSIEEPAPILPVAEKNYTNESSTNNVNRVGDTLSFSLTAMNRGDIDIWEQVNLTDTLPKELELDTSSLILVDENGIESQLDPAIYDEKMHKFTAGAYNISPKKQIEIKYKAKIISGIDQTIINKFTATNQKAETAEAEVQIPVSERLDFKLKEEVFHEDGTVAEKANQGETLLYRTTIFNPNSLGKLNYRSLQGYIPLDTNLENVKEGTLKDQSGNIIGIVVYSAASNSVIYSGNYLEETDILPINQDIYVEYKATVKQDTPDGSLIKAQANFWADFKNDTALDQDDKPTSNEVQTEIVTKRGDLLFVSAPTVLDFGENLKISAKNKSYPIASKDDALVVEDYRGTGEHWSMTATLLKELSSTSGHQLTNSLHYKNQNQDYIFTLGNAIPVIEKETTDEQGVDISADWASTNNGPFLDVKAGQPRAEKYSGSIKWTLQDVPANDQE</sequence>
<gene>
    <name evidence="2" type="ORF">ATZ33_16090</name>
    <name evidence="3" type="ORF">RV15_GL002494</name>
</gene>
<feature type="domain" description="WxL" evidence="1">
    <location>
        <begin position="806"/>
        <end position="958"/>
    </location>
</feature>
<dbReference type="EMBL" id="CP013614">
    <property type="protein sequence ID" value="ALS02840.1"/>
    <property type="molecule type" value="Genomic_DNA"/>
</dbReference>
<evidence type="ECO:0000259" key="1">
    <source>
        <dbReference type="Pfam" id="PF13731"/>
    </source>
</evidence>
<dbReference type="InterPro" id="IPR027994">
    <property type="entry name" value="WxL_dom"/>
</dbReference>
<protein>
    <recommendedName>
        <fullName evidence="1">WxL domain-containing protein</fullName>
    </recommendedName>
</protein>
<accession>A0A0S3KEY1</accession>